<evidence type="ECO:0000256" key="1">
    <source>
        <dbReference type="ARBA" id="ARBA00005995"/>
    </source>
</evidence>
<dbReference type="AlphaFoldDB" id="A0A507CZA7"/>
<dbReference type="PANTHER" id="PTHR10742:SF386">
    <property type="entry name" value="LYSINE-SPECIFIC HISTONE DEMETHYLASE 1A"/>
    <property type="match status" value="1"/>
</dbReference>
<dbReference type="Gene3D" id="3.90.660.10">
    <property type="match status" value="1"/>
</dbReference>
<evidence type="ECO:0000259" key="4">
    <source>
        <dbReference type="PROSITE" id="PS50934"/>
    </source>
</evidence>
<dbReference type="VEuPathDB" id="FungiDB:SeMB42_g05153"/>
<dbReference type="InterPro" id="IPR036188">
    <property type="entry name" value="FAD/NAD-bd_sf"/>
</dbReference>
<dbReference type="PANTHER" id="PTHR10742">
    <property type="entry name" value="FLAVIN MONOAMINE OXIDASE"/>
    <property type="match status" value="1"/>
</dbReference>
<comment type="caution">
    <text evidence="5">The sequence shown here is derived from an EMBL/GenBank/DDBJ whole genome shotgun (WGS) entry which is preliminary data.</text>
</comment>
<dbReference type="EMBL" id="QEAM01000179">
    <property type="protein sequence ID" value="TPX44512.1"/>
    <property type="molecule type" value="Genomic_DNA"/>
</dbReference>
<dbReference type="Gene3D" id="3.50.50.60">
    <property type="entry name" value="FAD/NAD(P)-binding domain"/>
    <property type="match status" value="1"/>
</dbReference>
<evidence type="ECO:0000256" key="2">
    <source>
        <dbReference type="ARBA" id="ARBA00023002"/>
    </source>
</evidence>
<evidence type="ECO:0000313" key="5">
    <source>
        <dbReference type="EMBL" id="TPX44512.1"/>
    </source>
</evidence>
<dbReference type="OrthoDB" id="5046242at2759"/>
<dbReference type="InterPro" id="IPR009057">
    <property type="entry name" value="Homeodomain-like_sf"/>
</dbReference>
<evidence type="ECO:0000313" key="6">
    <source>
        <dbReference type="Proteomes" id="UP000320475"/>
    </source>
</evidence>
<accession>A0A507CZA7</accession>
<sequence>MSSAYWDSVYLALSQSIERADCEAAYAARLHPDQLSPLEKRLFPAYSNDASSMQKCYLYCRNRVLRLFIEISLEWLTFEKAKETMPFLPASMVLDAYNFCFRKRLINFGLMNFAPEQPRPSATPRRRPKVLIIGAGMAGLSTAMELNTLFHLHPDIAPEVHILEGRKRTGGRIYTFPLNSRPMDSLGRPDYQPAGVDLAAQIVTGFGRGNPLAVIMRNQLKLPLHYTRSRGPSDCPLFDADGSVVADEVDDSVNSLFNLCLERACQTIINEQGQPVRIHDGRGVIRATQKKVHAPSLGKMIEYYLKAHPRYLELKPVEHRLFGWHCANLEFANATTLDSLSLHHWDQDDDHSFSGLHAMVKGGFCQLPNAYAERLQGQIHMDKTVSRVSWRANSMVQVSCTDGSTYEADAVVVTIPLGPLKQNTVQFDPPLEQVAPMKAQAINNLGFGLFNKVVMVFPRVFWRKDIDSFGYLNEAEIPENIAKGSKDFDEKFGIEARAYAKSRGICFLFWNLISTCRMPVLVAFIAGEAAREFEECSDQVILEKTLSILSVMHPYERTIPNPVETIITRWSKDPYTRGSYSYIPNGATGDDYDHLAETIDNKIFWAGEATNRQYPATVPGAMLTGMRVATSIADRVLGDVVPAWKSSEKKSQAGTVMSCTRNDCGVVIPRNESIFSHLAAAHPVPTTDTPKTQYRVGLDLKSTARASKKFSDIKPVINGRMDPTTADTPARIDEPKTQFSTPVPTPNLYSHGNNGNGHGSLVMNGADAAERDSKRLRMD</sequence>
<dbReference type="GO" id="GO:0016491">
    <property type="term" value="F:oxidoreductase activity"/>
    <property type="evidence" value="ECO:0007669"/>
    <property type="project" value="UniProtKB-KW"/>
</dbReference>
<dbReference type="InterPro" id="IPR036388">
    <property type="entry name" value="WH-like_DNA-bd_sf"/>
</dbReference>
<feature type="compositionally biased region" description="Basic and acidic residues" evidence="3">
    <location>
        <begin position="768"/>
        <end position="779"/>
    </location>
</feature>
<feature type="region of interest" description="Disordered" evidence="3">
    <location>
        <begin position="715"/>
        <end position="779"/>
    </location>
</feature>
<dbReference type="GO" id="GO:0050660">
    <property type="term" value="F:flavin adenine dinucleotide binding"/>
    <property type="evidence" value="ECO:0007669"/>
    <property type="project" value="TreeGrafter"/>
</dbReference>
<dbReference type="SUPFAM" id="SSF46689">
    <property type="entry name" value="Homeodomain-like"/>
    <property type="match status" value="1"/>
</dbReference>
<feature type="domain" description="SWIRM" evidence="4">
    <location>
        <begin position="21"/>
        <end position="117"/>
    </location>
</feature>
<dbReference type="GO" id="GO:0003682">
    <property type="term" value="F:chromatin binding"/>
    <property type="evidence" value="ECO:0007669"/>
    <property type="project" value="TreeGrafter"/>
</dbReference>
<dbReference type="PROSITE" id="PS50934">
    <property type="entry name" value="SWIRM"/>
    <property type="match status" value="1"/>
</dbReference>
<dbReference type="Proteomes" id="UP000320475">
    <property type="component" value="Unassembled WGS sequence"/>
</dbReference>
<evidence type="ECO:0000256" key="3">
    <source>
        <dbReference type="SAM" id="MobiDB-lite"/>
    </source>
</evidence>
<keyword evidence="2" id="KW-0560">Oxidoreductase</keyword>
<dbReference type="Gene3D" id="1.10.10.10">
    <property type="entry name" value="Winged helix-like DNA-binding domain superfamily/Winged helix DNA-binding domain"/>
    <property type="match status" value="1"/>
</dbReference>
<organism evidence="5 6">
    <name type="scientific">Synchytrium endobioticum</name>
    <dbReference type="NCBI Taxonomy" id="286115"/>
    <lineage>
        <taxon>Eukaryota</taxon>
        <taxon>Fungi</taxon>
        <taxon>Fungi incertae sedis</taxon>
        <taxon>Chytridiomycota</taxon>
        <taxon>Chytridiomycota incertae sedis</taxon>
        <taxon>Chytridiomycetes</taxon>
        <taxon>Synchytriales</taxon>
        <taxon>Synchytriaceae</taxon>
        <taxon>Synchytrium</taxon>
    </lineage>
</organism>
<feature type="compositionally biased region" description="Polar residues" evidence="3">
    <location>
        <begin position="737"/>
        <end position="750"/>
    </location>
</feature>
<dbReference type="GO" id="GO:0006338">
    <property type="term" value="P:chromatin remodeling"/>
    <property type="evidence" value="ECO:0007669"/>
    <property type="project" value="TreeGrafter"/>
</dbReference>
<dbReference type="Pfam" id="PF04433">
    <property type="entry name" value="SWIRM"/>
    <property type="match status" value="1"/>
</dbReference>
<dbReference type="GO" id="GO:0010468">
    <property type="term" value="P:regulation of gene expression"/>
    <property type="evidence" value="ECO:0007669"/>
    <property type="project" value="UniProtKB-ARBA"/>
</dbReference>
<dbReference type="Pfam" id="PF01593">
    <property type="entry name" value="Amino_oxidase"/>
    <property type="match status" value="1"/>
</dbReference>
<dbReference type="SUPFAM" id="SSF51905">
    <property type="entry name" value="FAD/NAD(P)-binding domain"/>
    <property type="match status" value="1"/>
</dbReference>
<name>A0A507CZA7_9FUNG</name>
<reference evidence="5 6" key="1">
    <citation type="journal article" date="2019" name="Sci. Rep.">
        <title>Comparative genomics of chytrid fungi reveal insights into the obligate biotrophic and pathogenic lifestyle of Synchytrium endobioticum.</title>
        <authorList>
            <person name="van de Vossenberg B.T.L.H."/>
            <person name="Warris S."/>
            <person name="Nguyen H.D.T."/>
            <person name="van Gent-Pelzer M.P.E."/>
            <person name="Joly D.L."/>
            <person name="van de Geest H.C."/>
            <person name="Bonants P.J.M."/>
            <person name="Smith D.S."/>
            <person name="Levesque C.A."/>
            <person name="van der Lee T.A.J."/>
        </authorList>
    </citation>
    <scope>NUCLEOTIDE SEQUENCE [LARGE SCALE GENOMIC DNA]</scope>
    <source>
        <strain evidence="5 6">LEV6574</strain>
    </source>
</reference>
<dbReference type="SUPFAM" id="SSF54373">
    <property type="entry name" value="FAD-linked reductases, C-terminal domain"/>
    <property type="match status" value="1"/>
</dbReference>
<dbReference type="InterPro" id="IPR050281">
    <property type="entry name" value="Flavin_monoamine_oxidase"/>
</dbReference>
<proteinExistence type="inferred from homology"/>
<protein>
    <recommendedName>
        <fullName evidence="4">SWIRM domain-containing protein</fullName>
    </recommendedName>
</protein>
<comment type="similarity">
    <text evidence="1">Belongs to the flavin monoamine oxidase family.</text>
</comment>
<dbReference type="InterPro" id="IPR002937">
    <property type="entry name" value="Amino_oxidase"/>
</dbReference>
<gene>
    <name evidence="5" type="ORF">SeLEV6574_g04456</name>
</gene>
<dbReference type="InterPro" id="IPR007526">
    <property type="entry name" value="SWIRM"/>
</dbReference>